<organism evidence="1 2">
    <name type="scientific">Trichonephila inaurata madagascariensis</name>
    <dbReference type="NCBI Taxonomy" id="2747483"/>
    <lineage>
        <taxon>Eukaryota</taxon>
        <taxon>Metazoa</taxon>
        <taxon>Ecdysozoa</taxon>
        <taxon>Arthropoda</taxon>
        <taxon>Chelicerata</taxon>
        <taxon>Arachnida</taxon>
        <taxon>Araneae</taxon>
        <taxon>Araneomorphae</taxon>
        <taxon>Entelegynae</taxon>
        <taxon>Araneoidea</taxon>
        <taxon>Nephilidae</taxon>
        <taxon>Trichonephila</taxon>
        <taxon>Trichonephila inaurata</taxon>
    </lineage>
</organism>
<dbReference type="EMBL" id="BMAV01000022">
    <property type="protein sequence ID" value="GFY36960.1"/>
    <property type="molecule type" value="Genomic_DNA"/>
</dbReference>
<keyword evidence="2" id="KW-1185">Reference proteome</keyword>
<gene>
    <name evidence="1" type="ORF">TNIN_145651</name>
</gene>
<dbReference type="AlphaFoldDB" id="A0A8X7BMQ6"/>
<dbReference type="Proteomes" id="UP000886998">
    <property type="component" value="Unassembled WGS sequence"/>
</dbReference>
<name>A0A8X7BMQ6_9ARAC</name>
<proteinExistence type="predicted"/>
<accession>A0A8X7BMQ6</accession>
<evidence type="ECO:0000313" key="1">
    <source>
        <dbReference type="EMBL" id="GFY36960.1"/>
    </source>
</evidence>
<protein>
    <submittedName>
        <fullName evidence="1">Uncharacterized protein</fullName>
    </submittedName>
</protein>
<sequence>MTANVVEEASTYGGSTNFPTTDDHNSNRFLLRTIVINVNCMVTRQGGFHLVTLTLIVNACECILPVIQHMKKHKLLCDNLKENVCSVEVT</sequence>
<reference evidence="1" key="1">
    <citation type="submission" date="2020-08" db="EMBL/GenBank/DDBJ databases">
        <title>Multicomponent nature underlies the extraordinary mechanical properties of spider dragline silk.</title>
        <authorList>
            <person name="Kono N."/>
            <person name="Nakamura H."/>
            <person name="Mori M."/>
            <person name="Yoshida Y."/>
            <person name="Ohtoshi R."/>
            <person name="Malay A.D."/>
            <person name="Moran D.A.P."/>
            <person name="Tomita M."/>
            <person name="Numata K."/>
            <person name="Arakawa K."/>
        </authorList>
    </citation>
    <scope>NUCLEOTIDE SEQUENCE</scope>
</reference>
<evidence type="ECO:0000313" key="2">
    <source>
        <dbReference type="Proteomes" id="UP000886998"/>
    </source>
</evidence>
<comment type="caution">
    <text evidence="1">The sequence shown here is derived from an EMBL/GenBank/DDBJ whole genome shotgun (WGS) entry which is preliminary data.</text>
</comment>